<proteinExistence type="predicted"/>
<dbReference type="Pfam" id="PF10518">
    <property type="entry name" value="TAT_signal"/>
    <property type="match status" value="1"/>
</dbReference>
<comment type="caution">
    <text evidence="2">The sequence shown here is derived from an EMBL/GenBank/DDBJ whole genome shotgun (WGS) entry which is preliminary data.</text>
</comment>
<feature type="transmembrane region" description="Helical" evidence="1">
    <location>
        <begin position="6"/>
        <end position="24"/>
    </location>
</feature>
<accession>A0A831QVG2</accession>
<keyword evidence="1" id="KW-0812">Transmembrane</keyword>
<dbReference type="EMBL" id="DRGL01000084">
    <property type="protein sequence ID" value="HEA23693.1"/>
    <property type="molecule type" value="Genomic_DNA"/>
</dbReference>
<protein>
    <submittedName>
        <fullName evidence="2">Twin-arginine translocation signal domain-containing protein</fullName>
    </submittedName>
</protein>
<sequence length="26" mass="2840">MNRRDFLGTGAASTVAIVFSLILCKR</sequence>
<organism evidence="2">
    <name type="scientific">Pricia antarctica</name>
    <dbReference type="NCBI Taxonomy" id="641691"/>
    <lineage>
        <taxon>Bacteria</taxon>
        <taxon>Pseudomonadati</taxon>
        <taxon>Bacteroidota</taxon>
        <taxon>Flavobacteriia</taxon>
        <taxon>Flavobacteriales</taxon>
        <taxon>Flavobacteriaceae</taxon>
        <taxon>Pricia</taxon>
    </lineage>
</organism>
<dbReference type="NCBIfam" id="TIGR01409">
    <property type="entry name" value="TAT_signal_seq"/>
    <property type="match status" value="1"/>
</dbReference>
<dbReference type="InterPro" id="IPR019546">
    <property type="entry name" value="TAT_signal_bac_arc"/>
</dbReference>
<evidence type="ECO:0000313" key="2">
    <source>
        <dbReference type="EMBL" id="HEA23693.1"/>
    </source>
</evidence>
<name>A0A831QVG2_9FLAO</name>
<keyword evidence="1" id="KW-0472">Membrane</keyword>
<keyword evidence="1" id="KW-1133">Transmembrane helix</keyword>
<dbReference type="AlphaFoldDB" id="A0A831QVG2"/>
<dbReference type="Proteomes" id="UP000886191">
    <property type="component" value="Unassembled WGS sequence"/>
</dbReference>
<reference evidence="2" key="1">
    <citation type="journal article" date="2020" name="mSystems">
        <title>Genome- and Community-Level Interaction Insights into Carbon Utilization and Element Cycling Functions of Hydrothermarchaeota in Hydrothermal Sediment.</title>
        <authorList>
            <person name="Zhou Z."/>
            <person name="Liu Y."/>
            <person name="Xu W."/>
            <person name="Pan J."/>
            <person name="Luo Z.H."/>
            <person name="Li M."/>
        </authorList>
    </citation>
    <scope>NUCLEOTIDE SEQUENCE [LARGE SCALE GENOMIC DNA]</scope>
    <source>
        <strain evidence="2">HyVt-345</strain>
    </source>
</reference>
<evidence type="ECO:0000256" key="1">
    <source>
        <dbReference type="SAM" id="Phobius"/>
    </source>
</evidence>
<gene>
    <name evidence="2" type="ORF">ENH87_22650</name>
</gene>